<feature type="region of interest" description="Disordered" evidence="1">
    <location>
        <begin position="1"/>
        <end position="30"/>
    </location>
</feature>
<comment type="caution">
    <text evidence="3">The sequence shown here is derived from an EMBL/GenBank/DDBJ whole genome shotgun (WGS) entry which is preliminary data.</text>
</comment>
<dbReference type="Pfam" id="PF10097">
    <property type="entry name" value="DUF2335"/>
    <property type="match status" value="1"/>
</dbReference>
<evidence type="ECO:0000313" key="4">
    <source>
        <dbReference type="Proteomes" id="UP001255246"/>
    </source>
</evidence>
<dbReference type="RefSeq" id="WP_311352352.1">
    <property type="nucleotide sequence ID" value="NZ_JAVRHR010000003.1"/>
</dbReference>
<dbReference type="InterPro" id="IPR019284">
    <property type="entry name" value="RP532"/>
</dbReference>
<dbReference type="EMBL" id="JAVRHR010000003">
    <property type="protein sequence ID" value="MDT0608017.1"/>
    <property type="molecule type" value="Genomic_DNA"/>
</dbReference>
<feature type="compositionally biased region" description="Basic and acidic residues" evidence="1">
    <location>
        <begin position="10"/>
        <end position="20"/>
    </location>
</feature>
<dbReference type="Proteomes" id="UP001255246">
    <property type="component" value="Unassembled WGS sequence"/>
</dbReference>
<proteinExistence type="predicted"/>
<name>A0ABU3ACV6_9FLAO</name>
<evidence type="ECO:0000313" key="3">
    <source>
        <dbReference type="EMBL" id="MDT0608017.1"/>
    </source>
</evidence>
<feature type="transmembrane region" description="Helical" evidence="2">
    <location>
        <begin position="102"/>
        <end position="123"/>
    </location>
</feature>
<sequence length="152" mass="16674">MSELDSPEEEPVKKIPKEVQEILENPSVSDEQKETLIEVTQVRSSSFSGPLPPPEVLEHYNGVVENGAERIMKMAENQAAHRMRLEDKAVTSQLSQSKKGQIFGFIIALLLIASSVYCAFSGYESLGKILGGSTILGLVAIFVTGKILQRKK</sequence>
<keyword evidence="2" id="KW-0812">Transmembrane</keyword>
<keyword evidence="4" id="KW-1185">Reference proteome</keyword>
<organism evidence="3 4">
    <name type="scientific">Croceitalea rosinachiae</name>
    <dbReference type="NCBI Taxonomy" id="3075596"/>
    <lineage>
        <taxon>Bacteria</taxon>
        <taxon>Pseudomonadati</taxon>
        <taxon>Bacteroidota</taxon>
        <taxon>Flavobacteriia</taxon>
        <taxon>Flavobacteriales</taxon>
        <taxon>Flavobacteriaceae</taxon>
        <taxon>Croceitalea</taxon>
    </lineage>
</organism>
<reference evidence="3 4" key="1">
    <citation type="submission" date="2023-09" db="EMBL/GenBank/DDBJ databases">
        <authorList>
            <person name="Rey-Velasco X."/>
        </authorList>
    </citation>
    <scope>NUCLEOTIDE SEQUENCE [LARGE SCALE GENOMIC DNA]</scope>
    <source>
        <strain evidence="3 4">F388</strain>
    </source>
</reference>
<keyword evidence="2" id="KW-0472">Membrane</keyword>
<keyword evidence="2" id="KW-1133">Transmembrane helix</keyword>
<feature type="transmembrane region" description="Helical" evidence="2">
    <location>
        <begin position="129"/>
        <end position="148"/>
    </location>
</feature>
<gene>
    <name evidence="3" type="ORF">RM706_13295</name>
</gene>
<protein>
    <submittedName>
        <fullName evidence="3">DUF2335 domain-containing protein</fullName>
    </submittedName>
</protein>
<evidence type="ECO:0000256" key="2">
    <source>
        <dbReference type="SAM" id="Phobius"/>
    </source>
</evidence>
<evidence type="ECO:0000256" key="1">
    <source>
        <dbReference type="SAM" id="MobiDB-lite"/>
    </source>
</evidence>
<accession>A0ABU3ACV6</accession>